<feature type="compositionally biased region" description="Basic and acidic residues" evidence="1">
    <location>
        <begin position="114"/>
        <end position="123"/>
    </location>
</feature>
<keyword evidence="2" id="KW-1185">Reference proteome</keyword>
<feature type="compositionally biased region" description="Basic and acidic residues" evidence="1">
    <location>
        <begin position="346"/>
        <end position="356"/>
    </location>
</feature>
<dbReference type="GeneID" id="130707766"/>
<evidence type="ECO:0000313" key="2">
    <source>
        <dbReference type="Proteomes" id="UP001652580"/>
    </source>
</evidence>
<reference evidence="3" key="1">
    <citation type="submission" date="2025-08" db="UniProtKB">
        <authorList>
            <consortium name="RefSeq"/>
        </authorList>
    </citation>
    <scope>IDENTIFICATION</scope>
</reference>
<feature type="region of interest" description="Disordered" evidence="1">
    <location>
        <begin position="52"/>
        <end position="204"/>
    </location>
</feature>
<evidence type="ECO:0000256" key="1">
    <source>
        <dbReference type="SAM" id="MobiDB-lite"/>
    </source>
</evidence>
<feature type="region of interest" description="Disordered" evidence="1">
    <location>
        <begin position="336"/>
        <end position="356"/>
    </location>
</feature>
<feature type="compositionally biased region" description="Low complexity" evidence="1">
    <location>
        <begin position="52"/>
        <end position="73"/>
    </location>
</feature>
<organism evidence="2 3">
    <name type="scientific">Balaenoptera acutorostrata</name>
    <name type="common">Common minke whale</name>
    <name type="synonym">Balaena rostrata</name>
    <dbReference type="NCBI Taxonomy" id="9767"/>
    <lineage>
        <taxon>Eukaryota</taxon>
        <taxon>Metazoa</taxon>
        <taxon>Chordata</taxon>
        <taxon>Craniata</taxon>
        <taxon>Vertebrata</taxon>
        <taxon>Euteleostomi</taxon>
        <taxon>Mammalia</taxon>
        <taxon>Eutheria</taxon>
        <taxon>Laurasiatheria</taxon>
        <taxon>Artiodactyla</taxon>
        <taxon>Whippomorpha</taxon>
        <taxon>Cetacea</taxon>
        <taxon>Mysticeti</taxon>
        <taxon>Balaenopteridae</taxon>
        <taxon>Balaenoptera</taxon>
    </lineage>
</organism>
<dbReference type="RefSeq" id="XP_057400717.1">
    <property type="nucleotide sequence ID" value="XM_057544734.1"/>
</dbReference>
<feature type="region of interest" description="Disordered" evidence="1">
    <location>
        <begin position="220"/>
        <end position="315"/>
    </location>
</feature>
<evidence type="ECO:0000313" key="3">
    <source>
        <dbReference type="RefSeq" id="XP_057400717.1"/>
    </source>
</evidence>
<dbReference type="Proteomes" id="UP001652580">
    <property type="component" value="Chromosome 3"/>
</dbReference>
<feature type="compositionally biased region" description="Basic and acidic residues" evidence="1">
    <location>
        <begin position="180"/>
        <end position="191"/>
    </location>
</feature>
<feature type="compositionally biased region" description="Polar residues" evidence="1">
    <location>
        <begin position="128"/>
        <end position="140"/>
    </location>
</feature>
<proteinExistence type="predicted"/>
<sequence length="356" mass="36844">MLGFQLPASAWTGSCKATFQRKQENISCEEGVERLELAPIWWRTSFHFGPGRAGPAAPGSPGMNPICGAAAGRAPPPPPPHQGIRETGAGTGGPRPAADSAPEGPATSKSKQGVRGDTEEHSKVLRPTQVSGSPSCQSVEVPSPVPYGLLEAQPRAVQEPHLSPDPCSREAPSWAPASPEADRAPRSRPPPEEDPQCSAAPAPPPVVTAACIIPVPGLELSSRGERFTLRPPPRQDLQSSPRSGPDALPTVAWLEGPDSPPRQRVAGDTGVEGGECASTTLPGSRERPCLPRMLVGKPTAPPPPQAFPDGPETAGLLHLPRAGVAACPPVPVALAPSTVPGSCSQGHRDRGRDCKG</sequence>
<protein>
    <submittedName>
        <fullName evidence="3">Uncharacterized protein LOC130707766</fullName>
    </submittedName>
</protein>
<feature type="compositionally biased region" description="Low complexity" evidence="1">
    <location>
        <begin position="170"/>
        <end position="179"/>
    </location>
</feature>
<gene>
    <name evidence="3" type="primary">LOC130707766</name>
</gene>
<name>A0ABM3TF44_BALAC</name>
<accession>A0ABM3TF44</accession>